<protein>
    <submittedName>
        <fullName evidence="7">Aaa family ATPase</fullName>
    </submittedName>
</protein>
<evidence type="ECO:0000313" key="8">
    <source>
        <dbReference type="Proteomes" id="UP000016923"/>
    </source>
</evidence>
<feature type="domain" description="AAA+ ATPase" evidence="6">
    <location>
        <begin position="621"/>
        <end position="908"/>
    </location>
</feature>
<dbReference type="InterPro" id="IPR027417">
    <property type="entry name" value="P-loop_NTPase"/>
</dbReference>
<feature type="compositionally biased region" description="Basic and acidic residues" evidence="5">
    <location>
        <begin position="1376"/>
        <end position="1397"/>
    </location>
</feature>
<dbReference type="PANTHER" id="PTHR43392">
    <property type="entry name" value="AAA-TYPE ATPASE FAMILY PROTEIN / ANKYRIN REPEAT FAMILY PROTEIN"/>
    <property type="match status" value="1"/>
</dbReference>
<evidence type="ECO:0000313" key="7">
    <source>
        <dbReference type="EMBL" id="EPE03906.1"/>
    </source>
</evidence>
<dbReference type="Pfam" id="PF13086">
    <property type="entry name" value="AAA_11"/>
    <property type="match status" value="1"/>
</dbReference>
<dbReference type="OMA" id="GNMETFM"/>
<dbReference type="PANTHER" id="PTHR43392:SF2">
    <property type="entry name" value="AAA-TYPE ATPASE FAMILY PROTEIN _ ANKYRIN REPEAT FAMILY PROTEIN"/>
    <property type="match status" value="1"/>
</dbReference>
<proteinExistence type="inferred from homology"/>
<feature type="region of interest" description="Disordered" evidence="5">
    <location>
        <begin position="2282"/>
        <end position="2386"/>
    </location>
</feature>
<dbReference type="FunFam" id="1.10.8.60:FF:000159">
    <property type="entry name" value="p-loop containing nucleoside triphosphate hydrolase protein"/>
    <property type="match status" value="1"/>
</dbReference>
<dbReference type="InterPro" id="IPR041679">
    <property type="entry name" value="DNA2/NAM7-like_C"/>
</dbReference>
<dbReference type="InterPro" id="IPR000641">
    <property type="entry name" value="CbxX/CfxQ"/>
</dbReference>
<feature type="region of interest" description="Disordered" evidence="5">
    <location>
        <begin position="461"/>
        <end position="494"/>
    </location>
</feature>
<dbReference type="InterPro" id="IPR041677">
    <property type="entry name" value="DNA2/NAM7_AAA_11"/>
</dbReference>
<dbReference type="InterPro" id="IPR050773">
    <property type="entry name" value="CbxX/CfxQ_RuBisCO_ESX"/>
</dbReference>
<dbReference type="Pfam" id="PF13087">
    <property type="entry name" value="AAA_12"/>
    <property type="match status" value="1"/>
</dbReference>
<evidence type="ECO:0000259" key="6">
    <source>
        <dbReference type="SMART" id="SM00382"/>
    </source>
</evidence>
<evidence type="ECO:0000256" key="2">
    <source>
        <dbReference type="ARBA" id="ARBA00022741"/>
    </source>
</evidence>
<dbReference type="InterPro" id="IPR047187">
    <property type="entry name" value="SF1_C_Upf1"/>
</dbReference>
<gene>
    <name evidence="7" type="ORF">F503_01796</name>
</gene>
<dbReference type="PRINTS" id="PR00819">
    <property type="entry name" value="CBXCFQXSUPER"/>
</dbReference>
<dbReference type="SMART" id="SM00382">
    <property type="entry name" value="AAA"/>
    <property type="match status" value="4"/>
</dbReference>
<dbReference type="EMBL" id="KE148164">
    <property type="protein sequence ID" value="EPE03906.1"/>
    <property type="molecule type" value="Genomic_DNA"/>
</dbReference>
<dbReference type="eggNOG" id="KOG0730">
    <property type="taxonomic scope" value="Eukaryota"/>
</dbReference>
<feature type="domain" description="AAA+ ATPase" evidence="6">
    <location>
        <begin position="1467"/>
        <end position="1603"/>
    </location>
</feature>
<dbReference type="InterPro" id="IPR041627">
    <property type="entry name" value="AAA_lid_6"/>
</dbReference>
<dbReference type="CDD" id="cd18808">
    <property type="entry name" value="SF1_C_Upf1"/>
    <property type="match status" value="1"/>
</dbReference>
<keyword evidence="3" id="KW-0347">Helicase</keyword>
<dbReference type="Gene3D" id="1.10.8.60">
    <property type="match status" value="2"/>
</dbReference>
<feature type="region of interest" description="Disordered" evidence="5">
    <location>
        <begin position="553"/>
        <end position="572"/>
    </location>
</feature>
<dbReference type="Pfam" id="PF17866">
    <property type="entry name" value="AAA_lid_6"/>
    <property type="match status" value="2"/>
</dbReference>
<dbReference type="CDD" id="cd22249">
    <property type="entry name" value="UDM1_RNF168_RNF169-like"/>
    <property type="match status" value="1"/>
</dbReference>
<dbReference type="FunFam" id="1.10.8.60:FF:000160">
    <property type="entry name" value="WGS project CABT00000000 data, contig 2.55"/>
    <property type="match status" value="1"/>
</dbReference>
<dbReference type="CDD" id="cd00009">
    <property type="entry name" value="AAA"/>
    <property type="match status" value="3"/>
</dbReference>
<feature type="region of interest" description="Disordered" evidence="5">
    <location>
        <begin position="1376"/>
        <end position="1405"/>
    </location>
</feature>
<dbReference type="eggNOG" id="KOG1807">
    <property type="taxonomic scope" value="Eukaryota"/>
</dbReference>
<feature type="domain" description="AAA+ ATPase" evidence="6">
    <location>
        <begin position="2047"/>
        <end position="2185"/>
    </location>
</feature>
<sequence>MQPLSGRAGKLATVFRDIIYGKRTVTSSGDAKLFLEAVTTHPDYASPAACLQAVFASPARGAGAEAVQTSLRADFSHAFIKTYTLPFVRMLANAAVELQVIAEGQLLKQLVQWILDQPMLWERLVPMFCEDELSDEKGESFAFAWIVHERLVAGGKNEDDEELLLDSVNTILESGKFADSADIETRTLGHKIEKLLKAKMASRDGTGPEGVAVGDYSPGGRHDNDFVSIREIKIYPTNDELMSEARPFYRRTDEIFNNATLDDPDVRAYVHIDNQFRLLREDMLAEIREDLKGLNLNRNKRSMSTQTKQKRKMVIGGLTPLDLDLGNERRGKEATLSLSCAIGLEELRRQPGIKARKVFLEKHKNYLKHQAVGVFIREVQPSKDGEGETATKDSATGTDEIIAFACVDRNVDALAGVHTQYNSDPESQLPTAKDPVVSVRFADSQALGRVLIFLRDDTTEPTVASAGAPPQGPSSRHRSRQNQGSKPVATERPKKKHNVRFVVIGTAVFSYEHVLGQLKNMDDLALDRHIVCPRLATKEKESQSDDVHNAEPAYSELHGNGASLSESDDSGINLTTPAFHPAQKLQKLVDEMLIESETTGYYINNFRMEPPQIGSLVSGLTQPLTVIQGPPGTGKSFIGAQIARFMVKHTNRLKVLVITYTNHALDQFLDDLKKAGIHQNDMVRLGVKSTVSTQDMLLSKQVNSYKFTPSVSQTVSQLKEKRSKLRVSIQNAFDRFQHSASSESGLLPFDDIMQHLEFSEDDSDFFEAFQVPELPGGEAGWAQVGHNNRALRPDHFFKNWRTGKGPGLANYQIPPEHRRVWQMGLAQRRTYLAKWSAQIVKEQVKDIEMLVSGYDNCQQSIDRLFKQGETTTLKSKRIIACTTTAAAKYHHMIHAAKPDVVLVEEAGEILESHVLTSLASPSVKQLILIGDHQQLRPRYNNYALTVEKGEGYNFNMSMFERLITQGCPFITLQRQHRMHQDISIIPRALTYPNLLDGPGTGDDTRRPLLGVRDRLIFMNHEYPEFQNENGAADRFDPEAKTTKSNPFEAEMCLKVVRYLAQQGYGTADMVILTPYVGQLRLLMDLLATEGETDPVLNDLDTATLMQAGLMTDAEAKASRGQLRVSTIDNYQGEESDIVIGCLTRSNERGDIGFMAAPERLNVLCTRARECLILIGNMTTFKNSYTDKGKATWTPFFDLLNKTGHLYDGIPVRCERHPDIADRLLKQPEDFDVHCPDGGCAKTCGAKLSCGAHVCQRRCHPIADHSRVGCKELVSVTCDRGHTHDVACSNTSTTAQTRNACSECAKQDRDNERQIQRNLKLEKDRLERQAAYAKALQEIDDECAHERRLAKYHAEEETEKQALAQKKQDLKALRAQTDRLNEKKKAEAAKEEKKKENKAQYAGDGDYLPGSAREDWEYSKRFEGASSDVLDNLMQMTGLEEVKLKFLSIKNTVDTAIRQGLPVDSKHQRYGCALLGNPGTGKTTVARLLSEFLASMGVIPGNKFIETTGAKLANEGVSSCQTMVDDVLNAGGGVVFIDEAYQMTSGNNHGGGAVLDYLLAEVENLTGKIVFLLAGYDKEMEPFFAHNPGLQSRFPEELRFSDYADDELLQILKSNIEKRYDGAMKWDVGPEDVAKDTAKDGGLYMRVVARRIGRGRGKPGFGNARAVQNVVAQILKRQANRLRKERRSKKKPDDFLLTKEDLIGPEPGEALAKSAGWTKLNKLIGANSVKQSVRALVDSISQNYHRELAEEATIEYSVNKVFLGNPGTGKTTVAKLYGQILGDIGLLSNGEVVVRNPSDFVGSALGESEKKTKGILAASVGKILVIDEAYGLYGGDANGIGGGADIYKTAVIDTIVAEVQSVPGDDRCVLLLGYTEQLEAMFQNVNPGLARRFPIASGFVFDDFSQAELGQILDMKLAQQSYTATDKAKLVALEVLSRARNRPNFGNAGEVDILLDAAKTHHQVRLSKERAADRDANKPSVKRDSVLRPEDFDANFARADAGNDTNVSKLFEGTVGAEEIITRLEGYQHTVRTMRSLGLDAADIKESVPFNFIFRGPPGTGKTTTARRMGKVFYDMGFLATAKVTECSASELVGQYVGHTAKKVVQMLDKALGQVLFIDEAYRLDDDRFGKEAIDEIVDCATKEKYQRKMIIIMAGYEADMNRLLSANEGLTSRFTESINFHHLPPSDCVLLLQKTLEGRKKALEARGVSVDISVLDEAAFSAEITDVFGQLMAQASWANSRDVKTLGTSMGTEMLKDEQGHATKKLVLSAQTVRDVLGNMLKERGGRQANKGAVPYFNHSELPKTTAIDEMPQTRTAASANTATTQAAAASSKGPDEVPPEAPKEETAPTVKKDDKRQRSLRDAGVSDEVWGQLQKDREAGEQREREYQQLLKERDEASEAARDAIVRRLVEEDRRRKEAEAMQAKLQELGACPVGYEWIKQSEGYRCAGGSHFLSDSQLA</sequence>
<evidence type="ECO:0000256" key="4">
    <source>
        <dbReference type="ARBA" id="ARBA00022840"/>
    </source>
</evidence>
<accession>S3BWT5</accession>
<comment type="similarity">
    <text evidence="1">Belongs to the CbxX/CfxQ family.</text>
</comment>
<feature type="compositionally biased region" description="Low complexity" evidence="5">
    <location>
        <begin position="2314"/>
        <end position="2332"/>
    </location>
</feature>
<dbReference type="GO" id="GO:0004386">
    <property type="term" value="F:helicase activity"/>
    <property type="evidence" value="ECO:0007669"/>
    <property type="project" value="InterPro"/>
</dbReference>
<dbReference type="Pfam" id="PF00004">
    <property type="entry name" value="AAA"/>
    <property type="match status" value="3"/>
</dbReference>
<dbReference type="Proteomes" id="UP000016923">
    <property type="component" value="Unassembled WGS sequence"/>
</dbReference>
<keyword evidence="2" id="KW-0547">Nucleotide-binding</keyword>
<dbReference type="FunFam" id="3.40.50.300:FF:000216">
    <property type="entry name" value="Type VII secretion ATPase EccA"/>
    <property type="match status" value="3"/>
</dbReference>
<dbReference type="GO" id="GO:0005524">
    <property type="term" value="F:ATP binding"/>
    <property type="evidence" value="ECO:0007669"/>
    <property type="project" value="UniProtKB-KW"/>
</dbReference>
<evidence type="ECO:0000256" key="5">
    <source>
        <dbReference type="SAM" id="MobiDB-lite"/>
    </source>
</evidence>
<keyword evidence="3" id="KW-0378">Hydrolase</keyword>
<name>S3BWT5_OPHP1</name>
<dbReference type="SUPFAM" id="SSF52540">
    <property type="entry name" value="P-loop containing nucleoside triphosphate hydrolases"/>
    <property type="match status" value="4"/>
</dbReference>
<keyword evidence="8" id="KW-1185">Reference proteome</keyword>
<dbReference type="HOGENOM" id="CLU_001133_0_0_1"/>
<dbReference type="CDD" id="cd17936">
    <property type="entry name" value="EEXXEc_NFX1"/>
    <property type="match status" value="1"/>
</dbReference>
<dbReference type="STRING" id="1262450.S3BWT5"/>
<dbReference type="InterPro" id="IPR003959">
    <property type="entry name" value="ATPase_AAA_core"/>
</dbReference>
<dbReference type="InterPro" id="IPR003593">
    <property type="entry name" value="AAA+_ATPase"/>
</dbReference>
<dbReference type="VEuPathDB" id="FungiDB:F503_01796"/>
<organism evidence="7 8">
    <name type="scientific">Ophiostoma piceae (strain UAMH 11346)</name>
    <name type="common">Sap stain fungus</name>
    <dbReference type="NCBI Taxonomy" id="1262450"/>
    <lineage>
        <taxon>Eukaryota</taxon>
        <taxon>Fungi</taxon>
        <taxon>Dikarya</taxon>
        <taxon>Ascomycota</taxon>
        <taxon>Pezizomycotina</taxon>
        <taxon>Sordariomycetes</taxon>
        <taxon>Sordariomycetidae</taxon>
        <taxon>Ophiostomatales</taxon>
        <taxon>Ophiostomataceae</taxon>
        <taxon>Ophiostoma</taxon>
    </lineage>
</organism>
<feature type="compositionally biased region" description="Basic and acidic residues" evidence="5">
    <location>
        <begin position="2342"/>
        <end position="2362"/>
    </location>
</feature>
<dbReference type="Gene3D" id="3.40.50.300">
    <property type="entry name" value="P-loop containing nucleotide triphosphate hydrolases"/>
    <property type="match status" value="5"/>
</dbReference>
<dbReference type="CDD" id="cd06008">
    <property type="entry name" value="NF-X1-zinc-finger"/>
    <property type="match status" value="1"/>
</dbReference>
<feature type="compositionally biased region" description="Basic and acidic residues" evidence="5">
    <location>
        <begin position="2375"/>
        <end position="2386"/>
    </location>
</feature>
<dbReference type="FunFam" id="3.40.50.300:FF:001660">
    <property type="entry name" value="NF-X1 finger and helicase protein, putative"/>
    <property type="match status" value="1"/>
</dbReference>
<evidence type="ECO:0000256" key="3">
    <source>
        <dbReference type="ARBA" id="ARBA00022806"/>
    </source>
</evidence>
<feature type="domain" description="AAA+ ATPase" evidence="6">
    <location>
        <begin position="1755"/>
        <end position="1875"/>
    </location>
</feature>
<reference evidence="7 8" key="1">
    <citation type="journal article" date="2013" name="BMC Genomics">
        <title>The genome and transcriptome of the pine saprophyte Ophiostoma piceae, and a comparison with the bark beetle-associated pine pathogen Grosmannia clavigera.</title>
        <authorList>
            <person name="Haridas S."/>
            <person name="Wang Y."/>
            <person name="Lim L."/>
            <person name="Massoumi Alamouti S."/>
            <person name="Jackman S."/>
            <person name="Docking R."/>
            <person name="Robertson G."/>
            <person name="Birol I."/>
            <person name="Bohlmann J."/>
            <person name="Breuil C."/>
        </authorList>
    </citation>
    <scope>NUCLEOTIDE SEQUENCE [LARGE SCALE GENOMIC DNA]</scope>
    <source>
        <strain evidence="7 8">UAMH 11346</strain>
    </source>
</reference>
<evidence type="ECO:0000256" key="1">
    <source>
        <dbReference type="ARBA" id="ARBA00010378"/>
    </source>
</evidence>
<keyword evidence="4" id="KW-0067">ATP-binding</keyword>
<dbReference type="OrthoDB" id="2423195at2759"/>
<feature type="compositionally biased region" description="Polar residues" evidence="5">
    <location>
        <begin position="562"/>
        <end position="572"/>
    </location>
</feature>
<dbReference type="GO" id="GO:0016887">
    <property type="term" value="F:ATP hydrolysis activity"/>
    <property type="evidence" value="ECO:0007669"/>
    <property type="project" value="InterPro"/>
</dbReference>